<protein>
    <submittedName>
        <fullName evidence="1">Uncharacterized protein</fullName>
    </submittedName>
</protein>
<proteinExistence type="predicted"/>
<reference evidence="1 2" key="1">
    <citation type="submission" date="2018-01" db="EMBL/GenBank/DDBJ databases">
        <title>Comparison of the Chinese Bamboo Partridge and Red Junglefowl genome sequences highlights the importance of demography in genome evolution.</title>
        <authorList>
            <person name="Tiley G.P."/>
            <person name="Kimball R.T."/>
            <person name="Braun E.L."/>
            <person name="Burleigh J.G."/>
        </authorList>
    </citation>
    <scope>NUCLEOTIDE SEQUENCE [LARGE SCALE GENOMIC DNA]</scope>
    <source>
        <strain evidence="1">RTK389</strain>
        <tissue evidence="1">Blood</tissue>
    </source>
</reference>
<evidence type="ECO:0000313" key="2">
    <source>
        <dbReference type="Proteomes" id="UP000237246"/>
    </source>
</evidence>
<dbReference type="AlphaFoldDB" id="A0A2P4SK97"/>
<dbReference type="EMBL" id="PPHD01040419">
    <property type="protein sequence ID" value="POI24538.1"/>
    <property type="molecule type" value="Genomic_DNA"/>
</dbReference>
<dbReference type="OrthoDB" id="9390502at2759"/>
<dbReference type="Proteomes" id="UP000237246">
    <property type="component" value="Unassembled WGS sequence"/>
</dbReference>
<sequence length="183" mass="20029">MYIFTIVISASSTTPKEGTTQKEQTCTVLFDKKFADKLVVSASNGSRADQFLEQSLSYLRSPQEPLQEVAVRFIGDPQALALLCPVMCLWSRLAGQHLREGHEEKLNDAIEGALNSPLFSSTSALRSLERTSSSSASTLVAENVQLLRTPCRVSPLCYRLSSMWETRLHSLRAILAGPSAGLP</sequence>
<comment type="caution">
    <text evidence="1">The sequence shown here is derived from an EMBL/GenBank/DDBJ whole genome shotgun (WGS) entry which is preliminary data.</text>
</comment>
<keyword evidence="2" id="KW-1185">Reference proteome</keyword>
<name>A0A2P4SK97_BAMTH</name>
<organism evidence="1 2">
    <name type="scientific">Bambusicola thoracicus</name>
    <name type="common">Chinese bamboo-partridge</name>
    <name type="synonym">Perdix thoracica</name>
    <dbReference type="NCBI Taxonomy" id="9083"/>
    <lineage>
        <taxon>Eukaryota</taxon>
        <taxon>Metazoa</taxon>
        <taxon>Chordata</taxon>
        <taxon>Craniata</taxon>
        <taxon>Vertebrata</taxon>
        <taxon>Euteleostomi</taxon>
        <taxon>Archelosauria</taxon>
        <taxon>Archosauria</taxon>
        <taxon>Dinosauria</taxon>
        <taxon>Saurischia</taxon>
        <taxon>Theropoda</taxon>
        <taxon>Coelurosauria</taxon>
        <taxon>Aves</taxon>
        <taxon>Neognathae</taxon>
        <taxon>Galloanserae</taxon>
        <taxon>Galliformes</taxon>
        <taxon>Phasianidae</taxon>
        <taxon>Perdicinae</taxon>
        <taxon>Bambusicola</taxon>
    </lineage>
</organism>
<gene>
    <name evidence="1" type="ORF">CIB84_011712</name>
</gene>
<evidence type="ECO:0000313" key="1">
    <source>
        <dbReference type="EMBL" id="POI24538.1"/>
    </source>
</evidence>
<accession>A0A2P4SK97</accession>